<keyword evidence="2" id="KW-1185">Reference proteome</keyword>
<accession>A0A165FG85</accession>
<dbReference type="AlphaFoldDB" id="A0A165FG85"/>
<dbReference type="EMBL" id="KV426086">
    <property type="protein sequence ID" value="KZV88945.1"/>
    <property type="molecule type" value="Genomic_DNA"/>
</dbReference>
<evidence type="ECO:0000313" key="1">
    <source>
        <dbReference type="EMBL" id="KZV88945.1"/>
    </source>
</evidence>
<name>A0A165FG85_EXIGL</name>
<gene>
    <name evidence="1" type="ORF">EXIGLDRAFT_722121</name>
</gene>
<reference evidence="1 2" key="1">
    <citation type="journal article" date="2016" name="Mol. Biol. Evol.">
        <title>Comparative Genomics of Early-Diverging Mushroom-Forming Fungi Provides Insights into the Origins of Lignocellulose Decay Capabilities.</title>
        <authorList>
            <person name="Nagy L.G."/>
            <person name="Riley R."/>
            <person name="Tritt A."/>
            <person name="Adam C."/>
            <person name="Daum C."/>
            <person name="Floudas D."/>
            <person name="Sun H."/>
            <person name="Yadav J.S."/>
            <person name="Pangilinan J."/>
            <person name="Larsson K.H."/>
            <person name="Matsuura K."/>
            <person name="Barry K."/>
            <person name="Labutti K."/>
            <person name="Kuo R."/>
            <person name="Ohm R.A."/>
            <person name="Bhattacharya S.S."/>
            <person name="Shirouzu T."/>
            <person name="Yoshinaga Y."/>
            <person name="Martin F.M."/>
            <person name="Grigoriev I.V."/>
            <person name="Hibbett D.S."/>
        </authorList>
    </citation>
    <scope>NUCLEOTIDE SEQUENCE [LARGE SCALE GENOMIC DNA]</scope>
    <source>
        <strain evidence="1 2">HHB12029</strain>
    </source>
</reference>
<proteinExistence type="predicted"/>
<evidence type="ECO:0000313" key="2">
    <source>
        <dbReference type="Proteomes" id="UP000077266"/>
    </source>
</evidence>
<dbReference type="Proteomes" id="UP000077266">
    <property type="component" value="Unassembled WGS sequence"/>
</dbReference>
<organism evidence="1 2">
    <name type="scientific">Exidia glandulosa HHB12029</name>
    <dbReference type="NCBI Taxonomy" id="1314781"/>
    <lineage>
        <taxon>Eukaryota</taxon>
        <taxon>Fungi</taxon>
        <taxon>Dikarya</taxon>
        <taxon>Basidiomycota</taxon>
        <taxon>Agaricomycotina</taxon>
        <taxon>Agaricomycetes</taxon>
        <taxon>Auriculariales</taxon>
        <taxon>Exidiaceae</taxon>
        <taxon>Exidia</taxon>
    </lineage>
</organism>
<sequence length="122" mass="13241">MGASTSPTFLPSFRSPRLIGLLVSLPATPSLKRLTLDAPVKLLPAQEELLGPRGPNVDFSPERVPQVSEVSAGELMQLIFRIGVIRPVLRLRGIVPKHTSLGLEDPSYLALLEAVDSIEYDT</sequence>
<protein>
    <submittedName>
        <fullName evidence="1">Uncharacterized protein</fullName>
    </submittedName>
</protein>
<dbReference type="InParanoid" id="A0A165FG85"/>